<protein>
    <submittedName>
        <fullName evidence="1">Uncharacterized protein</fullName>
    </submittedName>
</protein>
<evidence type="ECO:0000313" key="2">
    <source>
        <dbReference type="Proteomes" id="UP000000435"/>
    </source>
</evidence>
<sequence length="113" mass="13144">MVMNDYDSVILGFFILFIVLTIIMFCTCCVFCTRSVLYDRLIESEIKKYKDVEEQESNSLGWTGIFVNRMRDTKWSINKDGIRSTLIRQLELQGPLRNQVINPDGNRNDIGLN</sequence>
<organism evidence="1 2">
    <name type="scientific">Ehrlichia canis (strain Jake)</name>
    <dbReference type="NCBI Taxonomy" id="269484"/>
    <lineage>
        <taxon>Bacteria</taxon>
        <taxon>Pseudomonadati</taxon>
        <taxon>Pseudomonadota</taxon>
        <taxon>Alphaproteobacteria</taxon>
        <taxon>Rickettsiales</taxon>
        <taxon>Anaplasmataceae</taxon>
        <taxon>Ehrlichia</taxon>
    </lineage>
</organism>
<dbReference type="Proteomes" id="UP000000435">
    <property type="component" value="Chromosome"/>
</dbReference>
<keyword evidence="2" id="KW-1185">Reference proteome</keyword>
<proteinExistence type="predicted"/>
<gene>
    <name evidence="1" type="ordered locus">Ecaj_0732</name>
</gene>
<reference evidence="2" key="1">
    <citation type="journal article" date="2006" name="J. Bacteriol.">
        <title>The genome of the obligately intracellular bacterium Ehrlichia canis reveals themes of complex membrane structure and immune evasion strategies.</title>
        <authorList>
            <person name="Mavromatis K."/>
            <person name="Doyle C.K."/>
            <person name="Lykidis A."/>
            <person name="Ivanova N."/>
            <person name="Francino M.P."/>
            <person name="Chain P."/>
            <person name="Shin M."/>
            <person name="Malfatti S."/>
            <person name="Larimer F."/>
            <person name="Copeland A."/>
            <person name="Detter J.C."/>
            <person name="Land M."/>
            <person name="Richardson P.M."/>
            <person name="Yu X.J."/>
            <person name="Walker D.H."/>
            <person name="McBride J.W."/>
            <person name="Kyrpides N.C."/>
        </authorList>
    </citation>
    <scope>NUCLEOTIDE SEQUENCE [LARGE SCALE GENOMIC DNA]</scope>
    <source>
        <strain evidence="2">Jake</strain>
    </source>
</reference>
<dbReference type="EMBL" id="CP000107">
    <property type="protein sequence ID" value="AAZ68764.1"/>
    <property type="molecule type" value="Genomic_DNA"/>
</dbReference>
<evidence type="ECO:0000313" key="1">
    <source>
        <dbReference type="EMBL" id="AAZ68764.1"/>
    </source>
</evidence>
<name>A0ACA6AWB3_EHRCJ</name>
<accession>A0ACA6AWB3</accession>